<reference evidence="2" key="1">
    <citation type="submission" date="2023-07" db="EMBL/GenBank/DDBJ databases">
        <title>draft genome sequence of fig (Ficus carica).</title>
        <authorList>
            <person name="Takahashi T."/>
            <person name="Nishimura K."/>
        </authorList>
    </citation>
    <scope>NUCLEOTIDE SEQUENCE</scope>
</reference>
<comment type="caution">
    <text evidence="2">The sequence shown here is derived from an EMBL/GenBank/DDBJ whole genome shotgun (WGS) entry which is preliminary data.</text>
</comment>
<evidence type="ECO:0000256" key="1">
    <source>
        <dbReference type="SAM" id="MobiDB-lite"/>
    </source>
</evidence>
<proteinExistence type="predicted"/>
<feature type="compositionally biased region" description="Basic and acidic residues" evidence="1">
    <location>
        <begin position="7"/>
        <end position="53"/>
    </location>
</feature>
<accession>A0AA88D9X9</accession>
<organism evidence="2 3">
    <name type="scientific">Ficus carica</name>
    <name type="common">Common fig</name>
    <dbReference type="NCBI Taxonomy" id="3494"/>
    <lineage>
        <taxon>Eukaryota</taxon>
        <taxon>Viridiplantae</taxon>
        <taxon>Streptophyta</taxon>
        <taxon>Embryophyta</taxon>
        <taxon>Tracheophyta</taxon>
        <taxon>Spermatophyta</taxon>
        <taxon>Magnoliopsida</taxon>
        <taxon>eudicotyledons</taxon>
        <taxon>Gunneridae</taxon>
        <taxon>Pentapetalae</taxon>
        <taxon>rosids</taxon>
        <taxon>fabids</taxon>
        <taxon>Rosales</taxon>
        <taxon>Moraceae</taxon>
        <taxon>Ficeae</taxon>
        <taxon>Ficus</taxon>
    </lineage>
</organism>
<dbReference type="EMBL" id="BTGU01001927">
    <property type="protein sequence ID" value="GMN31434.1"/>
    <property type="molecule type" value="Genomic_DNA"/>
</dbReference>
<dbReference type="AlphaFoldDB" id="A0AA88D9X9"/>
<sequence>MGGRSNRKGDIRILRGKRQELEEKEERERAAETESENGRERERHNIIVEKETASNHSMGGRGKGILGFWGQKGPRTVDRCSLGNPVRAKTS</sequence>
<gene>
    <name evidence="2" type="ORF">TIFTF001_041593</name>
</gene>
<feature type="region of interest" description="Disordered" evidence="1">
    <location>
        <begin position="1"/>
        <end position="91"/>
    </location>
</feature>
<keyword evidence="3" id="KW-1185">Reference proteome</keyword>
<name>A0AA88D9X9_FICCA</name>
<dbReference type="Proteomes" id="UP001187192">
    <property type="component" value="Unassembled WGS sequence"/>
</dbReference>
<evidence type="ECO:0000313" key="3">
    <source>
        <dbReference type="Proteomes" id="UP001187192"/>
    </source>
</evidence>
<protein>
    <submittedName>
        <fullName evidence="2">Uncharacterized protein</fullName>
    </submittedName>
</protein>
<evidence type="ECO:0000313" key="2">
    <source>
        <dbReference type="EMBL" id="GMN31434.1"/>
    </source>
</evidence>